<proteinExistence type="inferred from homology"/>
<feature type="active site" description="Proton acceptor" evidence="2">
    <location>
        <position position="126"/>
    </location>
</feature>
<comment type="function">
    <text evidence="2">Hydrolyzes RNA 2',3'-cyclic phosphodiester to an RNA 2'-phosphomonoester.</text>
</comment>
<dbReference type="RefSeq" id="WP_159432326.1">
    <property type="nucleotide sequence ID" value="NZ_FQWY01000033.1"/>
</dbReference>
<comment type="similarity">
    <text evidence="2">Belongs to the 2H phosphoesterase superfamily. ThpR family.</text>
</comment>
<dbReference type="STRING" id="1123382.SAMN02745221_01739"/>
<evidence type="ECO:0000313" key="4">
    <source>
        <dbReference type="EMBL" id="SHH12567.1"/>
    </source>
</evidence>
<keyword evidence="1 2" id="KW-0378">Hydrolase</keyword>
<evidence type="ECO:0000313" key="5">
    <source>
        <dbReference type="Proteomes" id="UP000242329"/>
    </source>
</evidence>
<dbReference type="InterPro" id="IPR009097">
    <property type="entry name" value="Cyclic_Pdiesterase"/>
</dbReference>
<gene>
    <name evidence="4" type="ORF">SAMN02745221_01739</name>
</gene>
<dbReference type="PANTHER" id="PTHR35561">
    <property type="entry name" value="RNA 2',3'-CYCLIC PHOSPHODIESTERASE"/>
    <property type="match status" value="1"/>
</dbReference>
<dbReference type="InterPro" id="IPR014051">
    <property type="entry name" value="Phosphoesterase_HXTX"/>
</dbReference>
<comment type="catalytic activity">
    <reaction evidence="2">
        <text>a 3'-end 2',3'-cyclophospho-ribonucleotide-RNA + H2O = a 3'-end 2'-phospho-ribonucleotide-RNA + H(+)</text>
        <dbReference type="Rhea" id="RHEA:11828"/>
        <dbReference type="Rhea" id="RHEA-COMP:10464"/>
        <dbReference type="Rhea" id="RHEA-COMP:17353"/>
        <dbReference type="ChEBI" id="CHEBI:15377"/>
        <dbReference type="ChEBI" id="CHEBI:15378"/>
        <dbReference type="ChEBI" id="CHEBI:83064"/>
        <dbReference type="ChEBI" id="CHEBI:173113"/>
        <dbReference type="EC" id="3.1.4.58"/>
    </reaction>
</comment>
<dbReference type="Pfam" id="PF02834">
    <property type="entry name" value="LigT_PEase"/>
    <property type="match status" value="2"/>
</dbReference>
<dbReference type="EC" id="3.1.4.58" evidence="2"/>
<evidence type="ECO:0000259" key="3">
    <source>
        <dbReference type="Pfam" id="PF02834"/>
    </source>
</evidence>
<dbReference type="EMBL" id="FQWY01000033">
    <property type="protein sequence ID" value="SHH12567.1"/>
    <property type="molecule type" value="Genomic_DNA"/>
</dbReference>
<dbReference type="SUPFAM" id="SSF55144">
    <property type="entry name" value="LigT-like"/>
    <property type="match status" value="1"/>
</dbReference>
<feature type="active site" description="Proton donor" evidence="2">
    <location>
        <position position="40"/>
    </location>
</feature>
<keyword evidence="5" id="KW-1185">Reference proteome</keyword>
<accession>A0A1M5QEV8</accession>
<feature type="domain" description="Phosphoesterase HXTX" evidence="3">
    <location>
        <begin position="7"/>
        <end position="91"/>
    </location>
</feature>
<feature type="short sequence motif" description="HXTX 2" evidence="2">
    <location>
        <begin position="126"/>
        <end position="129"/>
    </location>
</feature>
<dbReference type="GO" id="GO:0008664">
    <property type="term" value="F:RNA 2',3'-cyclic 3'-phosphodiesterase activity"/>
    <property type="evidence" value="ECO:0007669"/>
    <property type="project" value="UniProtKB-EC"/>
</dbReference>
<sequence length="186" mass="21529">MRLFVAIPVPEEIKKYAYSLRSELDALAADVKWVEYENYHLTLKFLGDVGDDKLEKIRYGLICAAESSPPFTLKLSHLGFFPNHHRPRVLWIGVKGEMEKAYFLGDRVDAYLEELGFDREEKRTFHLTLGRIRSDLNQDKLVKKVYELSRNIEEHPFTVSNFLLMESFLHAGGPIYKVDSSFTLNG</sequence>
<evidence type="ECO:0000256" key="1">
    <source>
        <dbReference type="ARBA" id="ARBA00022801"/>
    </source>
</evidence>
<dbReference type="PANTHER" id="PTHR35561:SF1">
    <property type="entry name" value="RNA 2',3'-CYCLIC PHOSPHODIESTERASE"/>
    <property type="match status" value="1"/>
</dbReference>
<dbReference type="Gene3D" id="3.90.1140.10">
    <property type="entry name" value="Cyclic phosphodiesterase"/>
    <property type="match status" value="1"/>
</dbReference>
<reference evidence="5" key="1">
    <citation type="submission" date="2016-11" db="EMBL/GenBank/DDBJ databases">
        <authorList>
            <person name="Varghese N."/>
            <person name="Submissions S."/>
        </authorList>
    </citation>
    <scope>NUCLEOTIDE SEQUENCE [LARGE SCALE GENOMIC DNA]</scope>
    <source>
        <strain evidence="5">DSM 11003</strain>
    </source>
</reference>
<organism evidence="4 5">
    <name type="scientific">Thermosyntropha lipolytica DSM 11003</name>
    <dbReference type="NCBI Taxonomy" id="1123382"/>
    <lineage>
        <taxon>Bacteria</taxon>
        <taxon>Bacillati</taxon>
        <taxon>Bacillota</taxon>
        <taxon>Clostridia</taxon>
        <taxon>Eubacteriales</taxon>
        <taxon>Syntrophomonadaceae</taxon>
        <taxon>Thermosyntropha</taxon>
    </lineage>
</organism>
<dbReference type="GO" id="GO:0004113">
    <property type="term" value="F:2',3'-cyclic-nucleotide 3'-phosphodiesterase activity"/>
    <property type="evidence" value="ECO:0007669"/>
    <property type="project" value="InterPro"/>
</dbReference>
<name>A0A1M5QEV8_9FIRM</name>
<feature type="domain" description="Phosphoesterase HXTX" evidence="3">
    <location>
        <begin position="104"/>
        <end position="176"/>
    </location>
</feature>
<dbReference type="GO" id="GO:0016874">
    <property type="term" value="F:ligase activity"/>
    <property type="evidence" value="ECO:0007669"/>
    <property type="project" value="UniProtKB-KW"/>
</dbReference>
<feature type="short sequence motif" description="HXTX 1" evidence="2">
    <location>
        <begin position="40"/>
        <end position="43"/>
    </location>
</feature>
<dbReference type="Proteomes" id="UP000242329">
    <property type="component" value="Unassembled WGS sequence"/>
</dbReference>
<keyword evidence="4" id="KW-0436">Ligase</keyword>
<protein>
    <recommendedName>
        <fullName evidence="2">RNA 2',3'-cyclic phosphodiesterase</fullName>
        <shortName evidence="2">RNA 2',3'-CPDase</shortName>
        <ecNumber evidence="2">3.1.4.58</ecNumber>
    </recommendedName>
</protein>
<dbReference type="HAMAP" id="MF_01940">
    <property type="entry name" value="RNA_CPDase"/>
    <property type="match status" value="1"/>
</dbReference>
<dbReference type="NCBIfam" id="TIGR02258">
    <property type="entry name" value="2_5_ligase"/>
    <property type="match status" value="1"/>
</dbReference>
<dbReference type="InterPro" id="IPR004175">
    <property type="entry name" value="RNA_CPDase"/>
</dbReference>
<evidence type="ECO:0000256" key="2">
    <source>
        <dbReference type="HAMAP-Rule" id="MF_01940"/>
    </source>
</evidence>
<dbReference type="AlphaFoldDB" id="A0A1M5QEV8"/>
<dbReference type="OrthoDB" id="9789350at2"/>